<dbReference type="InterPro" id="IPR044300">
    <property type="entry name" value="STOP1/2"/>
</dbReference>
<evidence type="ECO:0000256" key="6">
    <source>
        <dbReference type="ARBA" id="ARBA00023015"/>
    </source>
</evidence>
<dbReference type="GO" id="GO:0008270">
    <property type="term" value="F:zinc ion binding"/>
    <property type="evidence" value="ECO:0007669"/>
    <property type="project" value="UniProtKB-KW"/>
</dbReference>
<evidence type="ECO:0000256" key="9">
    <source>
        <dbReference type="PROSITE-ProRule" id="PRU00042"/>
    </source>
</evidence>
<reference evidence="11 12" key="1">
    <citation type="journal article" date="2015" name="Proc. Natl. Acad. Sci. U.S.A.">
        <title>The resurrection genome of Boea hygrometrica: A blueprint for survival of dehydration.</title>
        <authorList>
            <person name="Xiao L."/>
            <person name="Yang G."/>
            <person name="Zhang L."/>
            <person name="Yang X."/>
            <person name="Zhao S."/>
            <person name="Ji Z."/>
            <person name="Zhou Q."/>
            <person name="Hu M."/>
            <person name="Wang Y."/>
            <person name="Chen M."/>
            <person name="Xu Y."/>
            <person name="Jin H."/>
            <person name="Xiao X."/>
            <person name="Hu G."/>
            <person name="Bao F."/>
            <person name="Hu Y."/>
            <person name="Wan P."/>
            <person name="Li L."/>
            <person name="Deng X."/>
            <person name="Kuang T."/>
            <person name="Xiang C."/>
            <person name="Zhu J.K."/>
            <person name="Oliver M.J."/>
            <person name="He Y."/>
        </authorList>
    </citation>
    <scope>NUCLEOTIDE SEQUENCE [LARGE SCALE GENOMIC DNA]</scope>
    <source>
        <strain evidence="12">cv. XS01</strain>
    </source>
</reference>
<dbReference type="PANTHER" id="PTHR46352">
    <property type="entry name" value="PROTEIN SENSITIVE TO PROTON RHIZOTOXICITY 1"/>
    <property type="match status" value="1"/>
</dbReference>
<keyword evidence="2" id="KW-0479">Metal-binding</keyword>
<name>A0A2Z7AS20_9LAMI</name>
<comment type="subcellular location">
    <subcellularLocation>
        <location evidence="1">Nucleus</location>
    </subcellularLocation>
</comment>
<evidence type="ECO:0000256" key="4">
    <source>
        <dbReference type="ARBA" id="ARBA00022771"/>
    </source>
</evidence>
<protein>
    <submittedName>
        <fullName evidence="11">Protein SENSITIVE TO PROTON RHIZOTOXICITY 1-like</fullName>
    </submittedName>
</protein>
<evidence type="ECO:0000256" key="5">
    <source>
        <dbReference type="ARBA" id="ARBA00022833"/>
    </source>
</evidence>
<dbReference type="GO" id="GO:0010044">
    <property type="term" value="P:response to aluminum ion"/>
    <property type="evidence" value="ECO:0007669"/>
    <property type="project" value="InterPro"/>
</dbReference>
<keyword evidence="3" id="KW-0677">Repeat</keyword>
<gene>
    <name evidence="11" type="ORF">F511_35759</name>
</gene>
<feature type="domain" description="C2H2-type" evidence="10">
    <location>
        <begin position="117"/>
        <end position="144"/>
    </location>
</feature>
<proteinExistence type="predicted"/>
<dbReference type="Gene3D" id="3.30.160.60">
    <property type="entry name" value="Classic Zinc Finger"/>
    <property type="match status" value="2"/>
</dbReference>
<evidence type="ECO:0000256" key="8">
    <source>
        <dbReference type="ARBA" id="ARBA00023242"/>
    </source>
</evidence>
<dbReference type="InterPro" id="IPR058196">
    <property type="entry name" value="zf-C2H2_STOP1/2_C"/>
</dbReference>
<dbReference type="PROSITE" id="PS00028">
    <property type="entry name" value="ZINC_FINGER_C2H2_1"/>
    <property type="match status" value="1"/>
</dbReference>
<dbReference type="GO" id="GO:0010447">
    <property type="term" value="P:response to acidic pH"/>
    <property type="evidence" value="ECO:0007669"/>
    <property type="project" value="InterPro"/>
</dbReference>
<dbReference type="EMBL" id="KV014429">
    <property type="protein sequence ID" value="KZV22177.1"/>
    <property type="molecule type" value="Genomic_DNA"/>
</dbReference>
<dbReference type="OrthoDB" id="8113227at2759"/>
<evidence type="ECO:0000313" key="11">
    <source>
        <dbReference type="EMBL" id="KZV22177.1"/>
    </source>
</evidence>
<evidence type="ECO:0000256" key="3">
    <source>
        <dbReference type="ARBA" id="ARBA00022737"/>
    </source>
</evidence>
<dbReference type="PROSITE" id="PS50157">
    <property type="entry name" value="ZINC_FINGER_C2H2_2"/>
    <property type="match status" value="1"/>
</dbReference>
<accession>A0A2Z7AS20</accession>
<keyword evidence="8" id="KW-0539">Nucleus</keyword>
<dbReference type="SUPFAM" id="SSF57667">
    <property type="entry name" value="beta-beta-alpha zinc fingers"/>
    <property type="match status" value="1"/>
</dbReference>
<dbReference type="SMART" id="SM00355">
    <property type="entry name" value="ZnF_C2H2"/>
    <property type="match status" value="3"/>
</dbReference>
<evidence type="ECO:0000259" key="10">
    <source>
        <dbReference type="PROSITE" id="PS50157"/>
    </source>
</evidence>
<keyword evidence="7" id="KW-0804">Transcription</keyword>
<dbReference type="AlphaFoldDB" id="A0A2Z7AS20"/>
<dbReference type="InterPro" id="IPR036236">
    <property type="entry name" value="Znf_C2H2_sf"/>
</dbReference>
<dbReference type="PANTHER" id="PTHR46352:SF14">
    <property type="entry name" value="PROTEIN SENSITIVE TO PROTON RHIZOTOXICITY 2-LIKE"/>
    <property type="match status" value="1"/>
</dbReference>
<evidence type="ECO:0000256" key="2">
    <source>
        <dbReference type="ARBA" id="ARBA00022723"/>
    </source>
</evidence>
<dbReference type="InterPro" id="IPR059161">
    <property type="entry name" value="Znf-C2H2_STOP1/2_3rd"/>
</dbReference>
<dbReference type="Pfam" id="PF00096">
    <property type="entry name" value="zf-C2H2"/>
    <property type="match status" value="1"/>
</dbReference>
<evidence type="ECO:0000256" key="7">
    <source>
        <dbReference type="ARBA" id="ARBA00023163"/>
    </source>
</evidence>
<dbReference type="GO" id="GO:0005634">
    <property type="term" value="C:nucleus"/>
    <property type="evidence" value="ECO:0007669"/>
    <property type="project" value="UniProtKB-SubCell"/>
</dbReference>
<sequence>MDSSSDPLANLALVQSRMDSLHTLLSYSVNSGTLLGQPQMNMISSEINSAIRQIIVNGAALLSGTQFFPTHNQMKEEVPENPVPIKDAKAQVHADDVLDDFDIVELDAVELLAEHVHFCEICGKGFKRDANLRMHMRAHGNQFKTPEALSKPSEMKVSTPRRMRFSCPYVGCNRNKQHKKFRPLKSVICVKNHFKRSHCPKVYSCNRCNKKSFSVVADLKSHLKHCGESKWRCSCGTSFSRKDKLFGHIVLFEGHMPAADEEDDNDDDDDDLKDDNGVFEGMLLDELGPIDDFCFQDLMNSPSSSNTIRSGIEGFFNF</sequence>
<keyword evidence="6" id="KW-0805">Transcription regulation</keyword>
<dbReference type="Proteomes" id="UP000250235">
    <property type="component" value="Unassembled WGS sequence"/>
</dbReference>
<organism evidence="11 12">
    <name type="scientific">Dorcoceras hygrometricum</name>
    <dbReference type="NCBI Taxonomy" id="472368"/>
    <lineage>
        <taxon>Eukaryota</taxon>
        <taxon>Viridiplantae</taxon>
        <taxon>Streptophyta</taxon>
        <taxon>Embryophyta</taxon>
        <taxon>Tracheophyta</taxon>
        <taxon>Spermatophyta</taxon>
        <taxon>Magnoliopsida</taxon>
        <taxon>eudicotyledons</taxon>
        <taxon>Gunneridae</taxon>
        <taxon>Pentapetalae</taxon>
        <taxon>asterids</taxon>
        <taxon>lamiids</taxon>
        <taxon>Lamiales</taxon>
        <taxon>Gesneriaceae</taxon>
        <taxon>Didymocarpoideae</taxon>
        <taxon>Trichosporeae</taxon>
        <taxon>Loxocarpinae</taxon>
        <taxon>Dorcoceras</taxon>
    </lineage>
</organism>
<keyword evidence="5" id="KW-0862">Zinc</keyword>
<dbReference type="Pfam" id="PF23118">
    <property type="entry name" value="zf-C2H2_STOP2_C"/>
    <property type="match status" value="1"/>
</dbReference>
<dbReference type="InterPro" id="IPR013087">
    <property type="entry name" value="Znf_C2H2_type"/>
</dbReference>
<dbReference type="Pfam" id="PF23115">
    <property type="entry name" value="zf-C2H2_STOP2_3rd"/>
    <property type="match status" value="1"/>
</dbReference>
<dbReference type="FunFam" id="3.30.160.60:FF:000145">
    <property type="entry name" value="Zinc finger protein 574"/>
    <property type="match status" value="1"/>
</dbReference>
<evidence type="ECO:0000313" key="12">
    <source>
        <dbReference type="Proteomes" id="UP000250235"/>
    </source>
</evidence>
<keyword evidence="4 9" id="KW-0863">Zinc-finger</keyword>
<evidence type="ECO:0000256" key="1">
    <source>
        <dbReference type="ARBA" id="ARBA00004123"/>
    </source>
</evidence>
<keyword evidence="12" id="KW-1185">Reference proteome</keyword>